<feature type="region of interest" description="Disordered" evidence="6">
    <location>
        <begin position="1"/>
        <end position="160"/>
    </location>
</feature>
<dbReference type="Pfam" id="PF04082">
    <property type="entry name" value="Fungal_trans"/>
    <property type="match status" value="1"/>
</dbReference>
<dbReference type="Pfam" id="PF00172">
    <property type="entry name" value="Zn_clus"/>
    <property type="match status" value="1"/>
</dbReference>
<dbReference type="SMART" id="SM00906">
    <property type="entry name" value="Fungal_trans"/>
    <property type="match status" value="1"/>
</dbReference>
<reference evidence="9" key="1">
    <citation type="journal article" date="2017" name="Genome Biol.">
        <title>Comparative genomics reveals high biological diversity and specific adaptations in the industrially and medically important fungal genus Aspergillus.</title>
        <authorList>
            <person name="de Vries R.P."/>
            <person name="Riley R."/>
            <person name="Wiebenga A."/>
            <person name="Aguilar-Osorio G."/>
            <person name="Amillis S."/>
            <person name="Uchima C.A."/>
            <person name="Anderluh G."/>
            <person name="Asadollahi M."/>
            <person name="Askin M."/>
            <person name="Barry K."/>
            <person name="Battaglia E."/>
            <person name="Bayram O."/>
            <person name="Benocci T."/>
            <person name="Braus-Stromeyer S.A."/>
            <person name="Caldana C."/>
            <person name="Canovas D."/>
            <person name="Cerqueira G.C."/>
            <person name="Chen F."/>
            <person name="Chen W."/>
            <person name="Choi C."/>
            <person name="Clum A."/>
            <person name="Dos Santos R.A."/>
            <person name="Damasio A.R."/>
            <person name="Diallinas G."/>
            <person name="Emri T."/>
            <person name="Fekete E."/>
            <person name="Flipphi M."/>
            <person name="Freyberg S."/>
            <person name="Gallo A."/>
            <person name="Gournas C."/>
            <person name="Habgood R."/>
            <person name="Hainaut M."/>
            <person name="Harispe M.L."/>
            <person name="Henrissat B."/>
            <person name="Hilden K.S."/>
            <person name="Hope R."/>
            <person name="Hossain A."/>
            <person name="Karabika E."/>
            <person name="Karaffa L."/>
            <person name="Karanyi Z."/>
            <person name="Krasevec N."/>
            <person name="Kuo A."/>
            <person name="Kusch H."/>
            <person name="LaButti K."/>
            <person name="Lagendijk E.L."/>
            <person name="Lapidus A."/>
            <person name="Levasseur A."/>
            <person name="Lindquist E."/>
            <person name="Lipzen A."/>
            <person name="Logrieco A.F."/>
            <person name="MacCabe A."/>
            <person name="Maekelae M.R."/>
            <person name="Malavazi I."/>
            <person name="Melin P."/>
            <person name="Meyer V."/>
            <person name="Mielnichuk N."/>
            <person name="Miskei M."/>
            <person name="Molnar A.P."/>
            <person name="Mule G."/>
            <person name="Ngan C.Y."/>
            <person name="Orejas M."/>
            <person name="Orosz E."/>
            <person name="Ouedraogo J.P."/>
            <person name="Overkamp K.M."/>
            <person name="Park H.-S."/>
            <person name="Perrone G."/>
            <person name="Piumi F."/>
            <person name="Punt P.J."/>
            <person name="Ram A.F."/>
            <person name="Ramon A."/>
            <person name="Rauscher S."/>
            <person name="Record E."/>
            <person name="Riano-Pachon D.M."/>
            <person name="Robert V."/>
            <person name="Roehrig J."/>
            <person name="Ruller R."/>
            <person name="Salamov A."/>
            <person name="Salih N.S."/>
            <person name="Samson R.A."/>
            <person name="Sandor E."/>
            <person name="Sanguinetti M."/>
            <person name="Schuetze T."/>
            <person name="Sepcic K."/>
            <person name="Shelest E."/>
            <person name="Sherlock G."/>
            <person name="Sophianopoulou V."/>
            <person name="Squina F.M."/>
            <person name="Sun H."/>
            <person name="Susca A."/>
            <person name="Todd R.B."/>
            <person name="Tsang A."/>
            <person name="Unkles S.E."/>
            <person name="van de Wiele N."/>
            <person name="van Rossen-Uffink D."/>
            <person name="Oliveira J.V."/>
            <person name="Vesth T.C."/>
            <person name="Visser J."/>
            <person name="Yu J.-H."/>
            <person name="Zhou M."/>
            <person name="Andersen M.R."/>
            <person name="Archer D.B."/>
            <person name="Baker S.E."/>
            <person name="Benoit I."/>
            <person name="Brakhage A.A."/>
            <person name="Braus G.H."/>
            <person name="Fischer R."/>
            <person name="Frisvad J.C."/>
            <person name="Goldman G.H."/>
            <person name="Houbraken J."/>
            <person name="Oakley B."/>
            <person name="Pocsi I."/>
            <person name="Scazzocchio C."/>
            <person name="Seiboth B."/>
            <person name="vanKuyk P.A."/>
            <person name="Wortman J."/>
            <person name="Dyer P.S."/>
            <person name="Grigoriev I.V."/>
        </authorList>
    </citation>
    <scope>NUCLEOTIDE SEQUENCE [LARGE SCALE GENOMIC DNA]</scope>
    <source>
        <strain evidence="9">CBS 506.65</strain>
    </source>
</reference>
<feature type="region of interest" description="Disordered" evidence="6">
    <location>
        <begin position="611"/>
        <end position="639"/>
    </location>
</feature>
<evidence type="ECO:0000256" key="3">
    <source>
        <dbReference type="ARBA" id="ARBA00023125"/>
    </source>
</evidence>
<feature type="compositionally biased region" description="Polar residues" evidence="6">
    <location>
        <begin position="96"/>
        <end position="105"/>
    </location>
</feature>
<dbReference type="CDD" id="cd12148">
    <property type="entry name" value="fungal_TF_MHR"/>
    <property type="match status" value="1"/>
</dbReference>
<dbReference type="PROSITE" id="PS50048">
    <property type="entry name" value="ZN2_CY6_FUNGAL_2"/>
    <property type="match status" value="1"/>
</dbReference>
<dbReference type="CDD" id="cd00067">
    <property type="entry name" value="GAL4"/>
    <property type="match status" value="1"/>
</dbReference>
<feature type="domain" description="Zn(2)-C6 fungal-type" evidence="7">
    <location>
        <begin position="153"/>
        <end position="184"/>
    </location>
</feature>
<dbReference type="EMBL" id="KV878337">
    <property type="protein sequence ID" value="OJJ50079.1"/>
    <property type="molecule type" value="Genomic_DNA"/>
</dbReference>
<evidence type="ECO:0000256" key="2">
    <source>
        <dbReference type="ARBA" id="ARBA00023015"/>
    </source>
</evidence>
<protein>
    <recommendedName>
        <fullName evidence="7">Zn(2)-C6 fungal-type domain-containing protein</fullName>
    </recommendedName>
</protein>
<evidence type="ECO:0000256" key="4">
    <source>
        <dbReference type="ARBA" id="ARBA00023163"/>
    </source>
</evidence>
<dbReference type="GO" id="GO:0006351">
    <property type="term" value="P:DNA-templated transcription"/>
    <property type="evidence" value="ECO:0007669"/>
    <property type="project" value="InterPro"/>
</dbReference>
<dbReference type="PANTHER" id="PTHR46910">
    <property type="entry name" value="TRANSCRIPTION FACTOR PDR1"/>
    <property type="match status" value="1"/>
</dbReference>
<dbReference type="RefSeq" id="XP_022584589.1">
    <property type="nucleotide sequence ID" value="XM_022725491.1"/>
</dbReference>
<feature type="region of interest" description="Disordered" evidence="6">
    <location>
        <begin position="791"/>
        <end position="820"/>
    </location>
</feature>
<gene>
    <name evidence="8" type="ORF">ASPZODRAFT_149502</name>
</gene>
<dbReference type="GO" id="GO:0000981">
    <property type="term" value="F:DNA-binding transcription factor activity, RNA polymerase II-specific"/>
    <property type="evidence" value="ECO:0007669"/>
    <property type="project" value="InterPro"/>
</dbReference>
<feature type="compositionally biased region" description="Pro residues" evidence="6">
    <location>
        <begin position="1"/>
        <end position="17"/>
    </location>
</feature>
<keyword evidence="2" id="KW-0805">Transcription regulation</keyword>
<dbReference type="Gene3D" id="4.10.240.10">
    <property type="entry name" value="Zn(2)-C6 fungal-type DNA-binding domain"/>
    <property type="match status" value="1"/>
</dbReference>
<dbReference type="PANTHER" id="PTHR46910:SF1">
    <property type="entry name" value="MISCELLANEOUS ZN(II)2CYS6 TRANSCRIPTION FACTOR (EUROFUNG)-RELATED"/>
    <property type="match status" value="1"/>
</dbReference>
<keyword evidence="1" id="KW-0479">Metal-binding</keyword>
<dbReference type="AlphaFoldDB" id="A0A1L9SSC6"/>
<dbReference type="Proteomes" id="UP000184188">
    <property type="component" value="Unassembled WGS sequence"/>
</dbReference>
<evidence type="ECO:0000313" key="9">
    <source>
        <dbReference type="Proteomes" id="UP000184188"/>
    </source>
</evidence>
<evidence type="ECO:0000313" key="8">
    <source>
        <dbReference type="EMBL" id="OJJ50079.1"/>
    </source>
</evidence>
<dbReference type="STRING" id="1073090.A0A1L9SSC6"/>
<dbReference type="SMART" id="SM00066">
    <property type="entry name" value="GAL4"/>
    <property type="match status" value="1"/>
</dbReference>
<accession>A0A1L9SSC6</accession>
<evidence type="ECO:0000259" key="7">
    <source>
        <dbReference type="PROSITE" id="PS50048"/>
    </source>
</evidence>
<dbReference type="SUPFAM" id="SSF57701">
    <property type="entry name" value="Zn2/Cys6 DNA-binding domain"/>
    <property type="match status" value="1"/>
</dbReference>
<dbReference type="InterPro" id="IPR050987">
    <property type="entry name" value="AtrR-like"/>
</dbReference>
<dbReference type="InterPro" id="IPR036864">
    <property type="entry name" value="Zn2-C6_fun-type_DNA-bd_sf"/>
</dbReference>
<sequence>MQNPYFRPPPSHPPPQPAYELPPVHHAVASHAQQPNPSSSYQPSPLLSAPPIRPDNALKMAHLLQPMTPQLPPPPSIANPAAAAAPPPPPPPPPSYTRSYDSASGSPAERSSMLPEAPSMANGGMAPSNMPPNPGTGQPPQKRAYRQRRKDPSCDACRERKVKCDASESTSCTECTNRKVRCQFTKETNRRMSSIKQVQDLEKQLLSTKQQLQQLRSGVLRAENLMDLDLDPSGQPMLKLPDINPRPTRRAHTPIAQDLAAVRRNVRRYAHGLFTVPPPYRQPPSVSYVTDSPALPPRSTADCLLATYYASVHAMLPFIHWPSFVAEYEQVYRAGTLQGRPREWAALLFGVFACGAMHTLDPGKLRDGREFIRIACSVVDIWQDNFTLDQARCSLLVSIFLFEANSRSASWVWIGSAVRISQEIGLHVESGPWSPLEAEMRRRLWWGLYAWDRLLALEMGKPVLINDHDCDVDLPCPVDEQYLGETRLPEAQATSALLATIHVVRSIGQLVKTLKAPIISGATIETFERHFNACLATFPVEYHPKSEQPLDPRALAPIASLQNARFLLHRHNFSPLCPTEGRLSALDYCLSTALDTTRLLSRCMEISSPTSLPSSSSSSTTTITTTSTTTTTTTTNTTTTTTNDWRSSLAAAASSMLCTHIFRCTLLLLFRTEYAAAQVCVQAHAAIGSARSINTACGRYIAFFLQCILERGESSDPDRDEEMMAYMSGDVQGTGGGWIWSGESGNSTDLHDAGVQPPAQDKDMEGIEDGPDWEGWDWVQRTVQYLHETKQRRDPDLLAPEGSARRSSSSHSRMTIASII</sequence>
<name>A0A1L9SSC6_9EURO</name>
<proteinExistence type="predicted"/>
<evidence type="ECO:0000256" key="5">
    <source>
        <dbReference type="ARBA" id="ARBA00023242"/>
    </source>
</evidence>
<keyword evidence="9" id="KW-1185">Reference proteome</keyword>
<keyword evidence="4" id="KW-0804">Transcription</keyword>
<evidence type="ECO:0000256" key="1">
    <source>
        <dbReference type="ARBA" id="ARBA00022723"/>
    </source>
</evidence>
<dbReference type="GeneID" id="34611956"/>
<keyword evidence="3" id="KW-0238">DNA-binding</keyword>
<dbReference type="PROSITE" id="PS00463">
    <property type="entry name" value="ZN2_CY6_FUNGAL_1"/>
    <property type="match status" value="1"/>
</dbReference>
<dbReference type="VEuPathDB" id="FungiDB:ASPZODRAFT_149502"/>
<feature type="compositionally biased region" description="Basic and acidic residues" evidence="6">
    <location>
        <begin position="150"/>
        <end position="160"/>
    </location>
</feature>
<keyword evidence="5" id="KW-0539">Nucleus</keyword>
<organism evidence="8 9">
    <name type="scientific">Penicilliopsis zonata CBS 506.65</name>
    <dbReference type="NCBI Taxonomy" id="1073090"/>
    <lineage>
        <taxon>Eukaryota</taxon>
        <taxon>Fungi</taxon>
        <taxon>Dikarya</taxon>
        <taxon>Ascomycota</taxon>
        <taxon>Pezizomycotina</taxon>
        <taxon>Eurotiomycetes</taxon>
        <taxon>Eurotiomycetidae</taxon>
        <taxon>Eurotiales</taxon>
        <taxon>Aspergillaceae</taxon>
        <taxon>Penicilliopsis</taxon>
    </lineage>
</organism>
<dbReference type="OrthoDB" id="2110361at2759"/>
<feature type="compositionally biased region" description="Low complexity" evidence="6">
    <location>
        <begin position="32"/>
        <end position="50"/>
    </location>
</feature>
<dbReference type="GO" id="GO:0008270">
    <property type="term" value="F:zinc ion binding"/>
    <property type="evidence" value="ECO:0007669"/>
    <property type="project" value="InterPro"/>
</dbReference>
<dbReference type="GO" id="GO:0003677">
    <property type="term" value="F:DNA binding"/>
    <property type="evidence" value="ECO:0007669"/>
    <property type="project" value="UniProtKB-KW"/>
</dbReference>
<feature type="compositionally biased region" description="Pro residues" evidence="6">
    <location>
        <begin position="85"/>
        <end position="95"/>
    </location>
</feature>
<dbReference type="InterPro" id="IPR007219">
    <property type="entry name" value="XnlR_reg_dom"/>
</dbReference>
<evidence type="ECO:0000256" key="6">
    <source>
        <dbReference type="SAM" id="MobiDB-lite"/>
    </source>
</evidence>
<dbReference type="InterPro" id="IPR001138">
    <property type="entry name" value="Zn2Cys6_DnaBD"/>
</dbReference>